<reference evidence="1 2" key="1">
    <citation type="submission" date="2016-02" db="EMBL/GenBank/DDBJ databases">
        <authorList>
            <person name="Wen L."/>
            <person name="He K."/>
            <person name="Yang H."/>
        </authorList>
    </citation>
    <scope>NUCLEOTIDE SEQUENCE [LARGE SCALE GENOMIC DNA]</scope>
    <source>
        <strain evidence="1 2">DSM 22607</strain>
    </source>
</reference>
<proteinExistence type="predicted"/>
<keyword evidence="2" id="KW-1185">Reference proteome</keyword>
<organism evidence="1 2">
    <name type="scientific">Christensenella minuta</name>
    <dbReference type="NCBI Taxonomy" id="626937"/>
    <lineage>
        <taxon>Bacteria</taxon>
        <taxon>Bacillati</taxon>
        <taxon>Bacillota</taxon>
        <taxon>Clostridia</taxon>
        <taxon>Christensenellales</taxon>
        <taxon>Christensenellaceae</taxon>
        <taxon>Christensenella</taxon>
    </lineage>
</organism>
<comment type="caution">
    <text evidence="1">The sequence shown here is derived from an EMBL/GenBank/DDBJ whole genome shotgun (WGS) entry which is preliminary data.</text>
</comment>
<name>A0A136Q4E8_9FIRM</name>
<accession>A0A136Q4E8</accession>
<dbReference type="Proteomes" id="UP000070366">
    <property type="component" value="Unassembled WGS sequence"/>
</dbReference>
<protein>
    <submittedName>
        <fullName evidence="1">Uncharacterized protein</fullName>
    </submittedName>
</protein>
<dbReference type="AlphaFoldDB" id="A0A136Q4E8"/>
<evidence type="ECO:0000313" key="2">
    <source>
        <dbReference type="Proteomes" id="UP000070366"/>
    </source>
</evidence>
<sequence length="337" mass="37467">MNELPEKPFVPEREIILNRPLRVRGQDAVLAGLASYGGKNCLWLFYHRPIPQRLLDGGSEASTHREEREFALLDAELNCFWPQSLCVQGRTLSFTSGGAAPLLGHDPEVLLPFRYFLGKGVALGPLADVPEQDISVMHCEFEDGGLFSAFDPAFPLDLSLTVGPESKELPIHQTHIMTIGGNPKEERFAFKKPDGTECGYYLNDLFLYTPPRPDPRHEREAAEQMRAQGLSERHIMEIQKSQRDVCPAGHKILVLEYESEGDVQLSFYTAAYLSAAPERTNGAASAVILVSNDEKVPHGHRKQYCALGPVPETLAGRIGLELFSRYELLPEETAAIK</sequence>
<dbReference type="STRING" id="626937.HMPREF3293_01746"/>
<dbReference type="OrthoDB" id="2676971at2"/>
<evidence type="ECO:0000313" key="1">
    <source>
        <dbReference type="EMBL" id="KXK65532.1"/>
    </source>
</evidence>
<dbReference type="RefSeq" id="WP_066519928.1">
    <property type="nucleotide sequence ID" value="NZ_CABMOF010000002.1"/>
</dbReference>
<dbReference type="EMBL" id="LSZW01000061">
    <property type="protein sequence ID" value="KXK65532.1"/>
    <property type="molecule type" value="Genomic_DNA"/>
</dbReference>
<dbReference type="KEGG" id="cmiu:B1H56_11460"/>
<gene>
    <name evidence="1" type="ORF">HMPREF3293_01746</name>
</gene>